<name>A0AAV2DB63_9ROSI</name>
<protein>
    <submittedName>
        <fullName evidence="2">Uncharacterized protein</fullName>
    </submittedName>
</protein>
<accession>A0AAV2DB63</accession>
<organism evidence="2 3">
    <name type="scientific">Linum trigynum</name>
    <dbReference type="NCBI Taxonomy" id="586398"/>
    <lineage>
        <taxon>Eukaryota</taxon>
        <taxon>Viridiplantae</taxon>
        <taxon>Streptophyta</taxon>
        <taxon>Embryophyta</taxon>
        <taxon>Tracheophyta</taxon>
        <taxon>Spermatophyta</taxon>
        <taxon>Magnoliopsida</taxon>
        <taxon>eudicotyledons</taxon>
        <taxon>Gunneridae</taxon>
        <taxon>Pentapetalae</taxon>
        <taxon>rosids</taxon>
        <taxon>fabids</taxon>
        <taxon>Malpighiales</taxon>
        <taxon>Linaceae</taxon>
        <taxon>Linum</taxon>
    </lineage>
</organism>
<evidence type="ECO:0000313" key="3">
    <source>
        <dbReference type="Proteomes" id="UP001497516"/>
    </source>
</evidence>
<proteinExistence type="predicted"/>
<dbReference type="EMBL" id="OZ034815">
    <property type="protein sequence ID" value="CAL1370800.1"/>
    <property type="molecule type" value="Genomic_DNA"/>
</dbReference>
<evidence type="ECO:0000256" key="1">
    <source>
        <dbReference type="SAM" id="MobiDB-lite"/>
    </source>
</evidence>
<feature type="region of interest" description="Disordered" evidence="1">
    <location>
        <begin position="29"/>
        <end position="50"/>
    </location>
</feature>
<keyword evidence="3" id="KW-1185">Reference proteome</keyword>
<dbReference type="Proteomes" id="UP001497516">
    <property type="component" value="Chromosome 2"/>
</dbReference>
<sequence length="68" mass="7797">MQDCLWTFVAEGAMRRASKMSLRPFLVGEQTSANRHHRKRFSGAGPRQCHTHRQSTFDYMSSHEAAMA</sequence>
<dbReference type="AlphaFoldDB" id="A0AAV2DB63"/>
<reference evidence="2 3" key="1">
    <citation type="submission" date="2024-04" db="EMBL/GenBank/DDBJ databases">
        <authorList>
            <person name="Fracassetti M."/>
        </authorList>
    </citation>
    <scope>NUCLEOTIDE SEQUENCE [LARGE SCALE GENOMIC DNA]</scope>
</reference>
<evidence type="ECO:0000313" key="2">
    <source>
        <dbReference type="EMBL" id="CAL1370800.1"/>
    </source>
</evidence>
<gene>
    <name evidence="2" type="ORF">LTRI10_LOCUS12899</name>
</gene>